<dbReference type="InterPro" id="IPR009571">
    <property type="entry name" value="SUR7/Rim9-like_fungi"/>
</dbReference>
<organism evidence="3 4">
    <name type="scientific">Athelia psychrophila</name>
    <dbReference type="NCBI Taxonomy" id="1759441"/>
    <lineage>
        <taxon>Eukaryota</taxon>
        <taxon>Fungi</taxon>
        <taxon>Dikarya</taxon>
        <taxon>Basidiomycota</taxon>
        <taxon>Agaricomycotina</taxon>
        <taxon>Agaricomycetes</taxon>
        <taxon>Agaricomycetidae</taxon>
        <taxon>Atheliales</taxon>
        <taxon>Atheliaceae</taxon>
        <taxon>Athelia</taxon>
    </lineage>
</organism>
<dbReference type="Gene3D" id="1.20.140.150">
    <property type="match status" value="1"/>
</dbReference>
<dbReference type="InterPro" id="IPR052413">
    <property type="entry name" value="SUR7_domain"/>
</dbReference>
<dbReference type="PANTHER" id="PTHR28019">
    <property type="entry name" value="CELL MEMBRANE PROTEIN YLR413W-RELATED"/>
    <property type="match status" value="1"/>
</dbReference>
<dbReference type="GO" id="GO:0051285">
    <property type="term" value="C:cell cortex of cell tip"/>
    <property type="evidence" value="ECO:0007669"/>
    <property type="project" value="TreeGrafter"/>
</dbReference>
<feature type="transmembrane region" description="Helical" evidence="1">
    <location>
        <begin position="232"/>
        <end position="250"/>
    </location>
</feature>
<keyword evidence="1" id="KW-0472">Membrane</keyword>
<dbReference type="EMBL" id="KV417589">
    <property type="protein sequence ID" value="KZP16763.1"/>
    <property type="molecule type" value="Genomic_DNA"/>
</dbReference>
<dbReference type="AlphaFoldDB" id="A0A166FFU6"/>
<dbReference type="PANTHER" id="PTHR28019:SF2">
    <property type="entry name" value="CELL MEMBRANE PROTEIN YLR413W-RELATED"/>
    <property type="match status" value="1"/>
</dbReference>
<keyword evidence="1" id="KW-1133">Transmembrane helix</keyword>
<proteinExistence type="predicted"/>
<dbReference type="Pfam" id="PF06687">
    <property type="entry name" value="SUR7"/>
    <property type="match status" value="1"/>
</dbReference>
<accession>A0A166FFU6</accession>
<keyword evidence="1" id="KW-0812">Transmembrane</keyword>
<sequence>MRGEVCVGSASFLSFVALLLLIFVHVGQINTSSVPRGVAMAKVNVSGYATALRTDFFPDPIDGLYTYNASAPLGVQAGLRQLYSFGLYSHCAYVNATAGTCSNITAANKFLPYDVIVGDMAANYSQDTNAILTGQTIHNSAYFGEQSKAAYYLILLATICTALALVTGVLKHTVAFLLSSSLSVFGSFLLLVGASLWTVIISKAASINNVTITSNGSTVPQGIITTAGPGLYLTWAAFACLTVSIVPYMLSCCTYRG</sequence>
<dbReference type="Proteomes" id="UP000076532">
    <property type="component" value="Unassembled WGS sequence"/>
</dbReference>
<feature type="chain" id="PRO_5007873320" evidence="2">
    <location>
        <begin position="32"/>
        <end position="257"/>
    </location>
</feature>
<name>A0A166FFU6_9AGAM</name>
<protein>
    <submittedName>
        <fullName evidence="3">Uncharacterized protein</fullName>
    </submittedName>
</protein>
<feature type="signal peptide" evidence="2">
    <location>
        <begin position="1"/>
        <end position="31"/>
    </location>
</feature>
<dbReference type="OrthoDB" id="3349852at2759"/>
<evidence type="ECO:0000313" key="3">
    <source>
        <dbReference type="EMBL" id="KZP16763.1"/>
    </source>
</evidence>
<reference evidence="3 4" key="1">
    <citation type="journal article" date="2016" name="Mol. Biol. Evol.">
        <title>Comparative Genomics of Early-Diverging Mushroom-Forming Fungi Provides Insights into the Origins of Lignocellulose Decay Capabilities.</title>
        <authorList>
            <person name="Nagy L.G."/>
            <person name="Riley R."/>
            <person name="Tritt A."/>
            <person name="Adam C."/>
            <person name="Daum C."/>
            <person name="Floudas D."/>
            <person name="Sun H."/>
            <person name="Yadav J.S."/>
            <person name="Pangilinan J."/>
            <person name="Larsson K.H."/>
            <person name="Matsuura K."/>
            <person name="Barry K."/>
            <person name="Labutti K."/>
            <person name="Kuo R."/>
            <person name="Ohm R.A."/>
            <person name="Bhattacharya S.S."/>
            <person name="Shirouzu T."/>
            <person name="Yoshinaga Y."/>
            <person name="Martin F.M."/>
            <person name="Grigoriev I.V."/>
            <person name="Hibbett D.S."/>
        </authorList>
    </citation>
    <scope>NUCLEOTIDE SEQUENCE [LARGE SCALE GENOMIC DNA]</scope>
    <source>
        <strain evidence="3 4">CBS 109695</strain>
    </source>
</reference>
<dbReference type="GO" id="GO:0031505">
    <property type="term" value="P:fungal-type cell wall organization"/>
    <property type="evidence" value="ECO:0007669"/>
    <property type="project" value="TreeGrafter"/>
</dbReference>
<feature type="transmembrane region" description="Helical" evidence="1">
    <location>
        <begin position="182"/>
        <end position="201"/>
    </location>
</feature>
<keyword evidence="2" id="KW-0732">Signal</keyword>
<feature type="transmembrane region" description="Helical" evidence="1">
    <location>
        <begin position="149"/>
        <end position="170"/>
    </location>
</feature>
<dbReference type="GO" id="GO:0005886">
    <property type="term" value="C:plasma membrane"/>
    <property type="evidence" value="ECO:0007669"/>
    <property type="project" value="InterPro"/>
</dbReference>
<evidence type="ECO:0000313" key="4">
    <source>
        <dbReference type="Proteomes" id="UP000076532"/>
    </source>
</evidence>
<evidence type="ECO:0000256" key="1">
    <source>
        <dbReference type="SAM" id="Phobius"/>
    </source>
</evidence>
<keyword evidence="4" id="KW-1185">Reference proteome</keyword>
<evidence type="ECO:0000256" key="2">
    <source>
        <dbReference type="SAM" id="SignalP"/>
    </source>
</evidence>
<gene>
    <name evidence="3" type="ORF">FIBSPDRAFT_1047233</name>
</gene>